<name>A0A1G2PZD2_9BACT</name>
<dbReference type="AlphaFoldDB" id="A0A1G2PZD2"/>
<dbReference type="Proteomes" id="UP000176951">
    <property type="component" value="Unassembled WGS sequence"/>
</dbReference>
<keyword evidence="2" id="KW-0812">Transmembrane</keyword>
<evidence type="ECO:0000256" key="1">
    <source>
        <dbReference type="SAM" id="MobiDB-lite"/>
    </source>
</evidence>
<keyword evidence="2" id="KW-1133">Transmembrane helix</keyword>
<dbReference type="EMBL" id="MHSW01000002">
    <property type="protein sequence ID" value="OHA52961.1"/>
    <property type="molecule type" value="Genomic_DNA"/>
</dbReference>
<evidence type="ECO:0000313" key="4">
    <source>
        <dbReference type="Proteomes" id="UP000176951"/>
    </source>
</evidence>
<feature type="compositionally biased region" description="Polar residues" evidence="1">
    <location>
        <begin position="25"/>
        <end position="34"/>
    </location>
</feature>
<reference evidence="3 4" key="1">
    <citation type="journal article" date="2016" name="Nat. Commun.">
        <title>Thousands of microbial genomes shed light on interconnected biogeochemical processes in an aquifer system.</title>
        <authorList>
            <person name="Anantharaman K."/>
            <person name="Brown C.T."/>
            <person name="Hug L.A."/>
            <person name="Sharon I."/>
            <person name="Castelle C.J."/>
            <person name="Probst A.J."/>
            <person name="Thomas B.C."/>
            <person name="Singh A."/>
            <person name="Wilkins M.J."/>
            <person name="Karaoz U."/>
            <person name="Brodie E.L."/>
            <person name="Williams K.H."/>
            <person name="Hubbard S.S."/>
            <person name="Banfield J.F."/>
        </authorList>
    </citation>
    <scope>NUCLEOTIDE SEQUENCE [LARGE SCALE GENOMIC DNA]</scope>
</reference>
<feature type="compositionally biased region" description="Basic and acidic residues" evidence="1">
    <location>
        <begin position="11"/>
        <end position="24"/>
    </location>
</feature>
<keyword evidence="2" id="KW-0472">Membrane</keyword>
<dbReference type="InterPro" id="IPR005883">
    <property type="entry name" value="PilM"/>
</dbReference>
<gene>
    <name evidence="3" type="ORF">A3A97_04115</name>
</gene>
<proteinExistence type="predicted"/>
<evidence type="ECO:0000256" key="2">
    <source>
        <dbReference type="SAM" id="Phobius"/>
    </source>
</evidence>
<dbReference type="Pfam" id="PF11104">
    <property type="entry name" value="PilM_2"/>
    <property type="match status" value="1"/>
</dbReference>
<feature type="transmembrane region" description="Helical" evidence="2">
    <location>
        <begin position="365"/>
        <end position="388"/>
    </location>
</feature>
<evidence type="ECO:0000313" key="3">
    <source>
        <dbReference type="EMBL" id="OHA52961.1"/>
    </source>
</evidence>
<accession>A0A1G2PZD2</accession>
<feature type="region of interest" description="Disordered" evidence="1">
    <location>
        <begin position="1"/>
        <end position="34"/>
    </location>
</feature>
<sequence length="524" mass="57291">MKLSLSKTKKKDAGPDLQKSKKPDTASSDKPINKNKTGLRLPAIFSLLNSRHPVAGLAIVDNNLYGITLRQEKNSSKPSVVGNASIFLAQGVIVNGQVSDAEALTAAFSKIRSKLKTPFCIFAMPGEAWWSKLFFFPASLTNKQFEESMAFHRSLDLPWESQDVYADWEEISMNESDKRAALIVATKNNTADLFLECLKKAGWTVLAVEPAALSMIRAIAHFETDSPAMVLGFDGSVVEEMIIWKGKMHFGRAFKVPNNDAETFNKNIELELLRLNTYAATEPLGMPKPANLFFIGSFTPDTISRSMRVASSLGLSSKIFASAAMPWGTALRGLVPLSKDTFISLMPLGTEEAYSRRRAFLFAELAINFTLLVAFTLTLTFGGALLFIRNESQSNLDRLANLQGSAEQLSSTIAAAQEFNEISAKAASIASQIPRWDLIYQKILASSSGISGLKITEVNLNSSGSIQITGSVLTSQDLIAFRNALQNNDLGRDIRIPPNLFESGALGQFVLNFNLPDTQVLFLP</sequence>
<protein>
    <submittedName>
        <fullName evidence="3">Uncharacterized protein</fullName>
    </submittedName>
</protein>
<dbReference type="Gene3D" id="3.30.420.40">
    <property type="match status" value="2"/>
</dbReference>
<organism evidence="3 4">
    <name type="scientific">Candidatus Terrybacteria bacterium RIFCSPLOWO2_01_FULL_40_23</name>
    <dbReference type="NCBI Taxonomy" id="1802366"/>
    <lineage>
        <taxon>Bacteria</taxon>
        <taxon>Candidatus Terryibacteriota</taxon>
    </lineage>
</organism>
<comment type="caution">
    <text evidence="3">The sequence shown here is derived from an EMBL/GenBank/DDBJ whole genome shotgun (WGS) entry which is preliminary data.</text>
</comment>
<dbReference type="Gene3D" id="3.30.1490.300">
    <property type="match status" value="1"/>
</dbReference>